<dbReference type="EMBL" id="JBHSKP010000012">
    <property type="protein sequence ID" value="MFC5153985.1"/>
    <property type="molecule type" value="Genomic_DNA"/>
</dbReference>
<dbReference type="NCBIfam" id="TIGR02548">
    <property type="entry name" value="casB_cse2"/>
    <property type="match status" value="2"/>
</dbReference>
<gene>
    <name evidence="1" type="primary">casB</name>
    <name evidence="1" type="synonym">cse2</name>
    <name evidence="1" type="ORF">ACFPRH_19820</name>
</gene>
<sequence>MTGTTSASAGRGARGLRPHFWETYAPGEPYAARSIAALRAGVGREPGALPKALHRVQVSDADQAAGSVPAGFAAEHVALTLFGVHQQGQARTVHQDGVGLGTACRALRGWGRASELAVDRRMEAVAGSLDLGELASHLRPLVQQLRGAGIGLDYTRLYFDLRAWQRAEPERDRRLRAWGLQYTDLARTDPGTAGPLLRTADEGRPYWERYPNTPRAAAELAALRAGANREAGTVPAMWHLYRSKVSPYGQNTGALGSRLAAEHTVLVLFGLHQHGRRKTMHTPGVGLGEACGRLRAAGRGSAEALERRFGNILTAVDGHELGRHLRGLVPLLRAADQPLDYGLLQDDLHGWDVPEGRTAIRSRWDRAFHTTGAAPA</sequence>
<protein>
    <submittedName>
        <fullName evidence="1">Type I-E CRISPR-associated protein Cse2/CasB</fullName>
    </submittedName>
</protein>
<dbReference type="Proteomes" id="UP001596160">
    <property type="component" value="Unassembled WGS sequence"/>
</dbReference>
<comment type="caution">
    <text evidence="1">The sequence shown here is derived from an EMBL/GenBank/DDBJ whole genome shotgun (WGS) entry which is preliminary data.</text>
</comment>
<dbReference type="RefSeq" id="WP_344478768.1">
    <property type="nucleotide sequence ID" value="NZ_BAAASB010000010.1"/>
</dbReference>
<name>A0ABW0AJP3_9ACTN</name>
<proteinExistence type="predicted"/>
<dbReference type="Gene3D" id="1.10.520.40">
    <property type="entry name" value="CRISPR-associated protein Cse2"/>
    <property type="match status" value="2"/>
</dbReference>
<accession>A0ABW0AJP3</accession>
<dbReference type="CDD" id="cd09731">
    <property type="entry name" value="Cse2_I-E"/>
    <property type="match status" value="2"/>
</dbReference>
<dbReference type="Pfam" id="PF09485">
    <property type="entry name" value="CRISPR_Cse2"/>
    <property type="match status" value="2"/>
</dbReference>
<evidence type="ECO:0000313" key="2">
    <source>
        <dbReference type="Proteomes" id="UP001596160"/>
    </source>
</evidence>
<dbReference type="InterPro" id="IPR038287">
    <property type="entry name" value="Cse2_sf"/>
</dbReference>
<reference evidence="2" key="1">
    <citation type="journal article" date="2019" name="Int. J. Syst. Evol. Microbiol.">
        <title>The Global Catalogue of Microorganisms (GCM) 10K type strain sequencing project: providing services to taxonomists for standard genome sequencing and annotation.</title>
        <authorList>
            <consortium name="The Broad Institute Genomics Platform"/>
            <consortium name="The Broad Institute Genome Sequencing Center for Infectious Disease"/>
            <person name="Wu L."/>
            <person name="Ma J."/>
        </authorList>
    </citation>
    <scope>NUCLEOTIDE SEQUENCE [LARGE SCALE GENOMIC DNA]</scope>
    <source>
        <strain evidence="2">PCU 266</strain>
    </source>
</reference>
<dbReference type="InterPro" id="IPR013382">
    <property type="entry name" value="CRISPR-assoc_prot_Cse2"/>
</dbReference>
<keyword evidence="2" id="KW-1185">Reference proteome</keyword>
<organism evidence="1 2">
    <name type="scientific">Streptomyces amakusaensis</name>
    <dbReference type="NCBI Taxonomy" id="67271"/>
    <lineage>
        <taxon>Bacteria</taxon>
        <taxon>Bacillati</taxon>
        <taxon>Actinomycetota</taxon>
        <taxon>Actinomycetes</taxon>
        <taxon>Kitasatosporales</taxon>
        <taxon>Streptomycetaceae</taxon>
        <taxon>Streptomyces</taxon>
    </lineage>
</organism>
<evidence type="ECO:0000313" key="1">
    <source>
        <dbReference type="EMBL" id="MFC5153985.1"/>
    </source>
</evidence>